<proteinExistence type="predicted"/>
<dbReference type="HOGENOM" id="CLU_113736_2_1_9"/>
<feature type="compositionally biased region" description="Pro residues" evidence="6">
    <location>
        <begin position="125"/>
        <end position="154"/>
    </location>
</feature>
<dbReference type="Pfam" id="PF03788">
    <property type="entry name" value="LrgA"/>
    <property type="match status" value="1"/>
</dbReference>
<organism evidence="8 9">
    <name type="scientific">Ethanoligenens harbinense (strain DSM 18485 / JCM 12961 / CGMCC 1.5033 / YUAN-3)</name>
    <dbReference type="NCBI Taxonomy" id="663278"/>
    <lineage>
        <taxon>Bacteria</taxon>
        <taxon>Bacillati</taxon>
        <taxon>Bacillota</taxon>
        <taxon>Clostridia</taxon>
        <taxon>Eubacteriales</taxon>
        <taxon>Oscillospiraceae</taxon>
        <taxon>Ethanoligenens</taxon>
    </lineage>
</organism>
<evidence type="ECO:0000256" key="6">
    <source>
        <dbReference type="SAM" id="MobiDB-lite"/>
    </source>
</evidence>
<evidence type="ECO:0000256" key="5">
    <source>
        <dbReference type="ARBA" id="ARBA00023136"/>
    </source>
</evidence>
<feature type="transmembrane region" description="Helical" evidence="7">
    <location>
        <begin position="59"/>
        <end position="79"/>
    </location>
</feature>
<accession>E6U7R4</accession>
<feature type="region of interest" description="Disordered" evidence="6">
    <location>
        <begin position="118"/>
        <end position="163"/>
    </location>
</feature>
<dbReference type="InterPro" id="IPR005538">
    <property type="entry name" value="LrgA/CidA"/>
</dbReference>
<evidence type="ECO:0000256" key="7">
    <source>
        <dbReference type="SAM" id="Phobius"/>
    </source>
</evidence>
<evidence type="ECO:0000256" key="3">
    <source>
        <dbReference type="ARBA" id="ARBA00022692"/>
    </source>
</evidence>
<dbReference type="eggNOG" id="COG1380">
    <property type="taxonomic scope" value="Bacteria"/>
</dbReference>
<dbReference type="KEGG" id="eha:Ethha_2694"/>
<feature type="transmembrane region" description="Helical" evidence="7">
    <location>
        <begin position="31"/>
        <end position="47"/>
    </location>
</feature>
<reference evidence="8 9" key="1">
    <citation type="submission" date="2010-12" db="EMBL/GenBank/DDBJ databases">
        <title>Complete sequence of Ethanoligenens harbinense YUAN-3.</title>
        <authorList>
            <person name="Lucas S."/>
            <person name="Copeland A."/>
            <person name="Lapidus A."/>
            <person name="Cheng J.-F."/>
            <person name="Bruce D."/>
            <person name="Goodwin L."/>
            <person name="Pitluck S."/>
            <person name="Chertkov O."/>
            <person name="Misra M."/>
            <person name="Detter J.C."/>
            <person name="Han C."/>
            <person name="Tapia R."/>
            <person name="Land M."/>
            <person name="Hauser L."/>
            <person name="Jeffries C."/>
            <person name="Kyrpides N."/>
            <person name="Ivanova N."/>
            <person name="Mikhailova N."/>
            <person name="Wang A."/>
            <person name="Mouttaki H."/>
            <person name="He Z."/>
            <person name="Zhou J."/>
            <person name="Hemme C.L."/>
            <person name="Woyke T."/>
        </authorList>
    </citation>
    <scope>NUCLEOTIDE SEQUENCE [LARGE SCALE GENOMIC DNA]</scope>
    <source>
        <strain evidence="9">DSM 18485 / JCM 12961 / CGMCC 1.5033 / YUAN-3</strain>
    </source>
</reference>
<evidence type="ECO:0000256" key="2">
    <source>
        <dbReference type="ARBA" id="ARBA00022475"/>
    </source>
</evidence>
<feature type="transmembrane region" description="Helical" evidence="7">
    <location>
        <begin position="85"/>
        <end position="110"/>
    </location>
</feature>
<evidence type="ECO:0000313" key="9">
    <source>
        <dbReference type="Proteomes" id="UP000001551"/>
    </source>
</evidence>
<sequence length="163" mass="17554">MKILAQCGIIFAICVAGQVLSVVTHLPVPGNVFGMIILFLLLYFKVIRKQQIRRVSRFLIGNMAFFFIPSGVAIVANFNTIKGVLVPYLLIILFTTIIVLSVTGVFANWVMKLFNRKGGKAAPPSAQPPVPPVSPAKPQPPRRPSVLPPVPPVSPSAEGDASL</sequence>
<dbReference type="PANTHER" id="PTHR33931">
    <property type="entry name" value="HOLIN-LIKE PROTEIN CIDA-RELATED"/>
    <property type="match status" value="1"/>
</dbReference>
<keyword evidence="2" id="KW-1003">Cell membrane</keyword>
<protein>
    <submittedName>
        <fullName evidence="8">LrgA family protein</fullName>
    </submittedName>
</protein>
<keyword evidence="9" id="KW-1185">Reference proteome</keyword>
<keyword evidence="4 7" id="KW-1133">Transmembrane helix</keyword>
<comment type="subcellular location">
    <subcellularLocation>
        <location evidence="1">Cell membrane</location>
        <topology evidence="1">Multi-pass membrane protein</topology>
    </subcellularLocation>
</comment>
<dbReference type="STRING" id="663278.Ethha_2694"/>
<gene>
    <name evidence="8" type="ordered locus">Ethha_2694</name>
</gene>
<dbReference type="RefSeq" id="WP_013486530.1">
    <property type="nucleotide sequence ID" value="NC_014828.1"/>
</dbReference>
<keyword evidence="5 7" id="KW-0472">Membrane</keyword>
<dbReference type="AlphaFoldDB" id="E6U7R4"/>
<dbReference type="PANTHER" id="PTHR33931:SF2">
    <property type="entry name" value="HOLIN-LIKE PROTEIN CIDA"/>
    <property type="match status" value="1"/>
</dbReference>
<dbReference type="EMBL" id="CP002400">
    <property type="protein sequence ID" value="ADU28187.1"/>
    <property type="molecule type" value="Genomic_DNA"/>
</dbReference>
<dbReference type="GO" id="GO:0005886">
    <property type="term" value="C:plasma membrane"/>
    <property type="evidence" value="ECO:0007669"/>
    <property type="project" value="UniProtKB-SubCell"/>
</dbReference>
<name>E6U7R4_ETHHY</name>
<evidence type="ECO:0000256" key="4">
    <source>
        <dbReference type="ARBA" id="ARBA00022989"/>
    </source>
</evidence>
<keyword evidence="3 7" id="KW-0812">Transmembrane</keyword>
<dbReference type="Proteomes" id="UP000001551">
    <property type="component" value="Chromosome"/>
</dbReference>
<evidence type="ECO:0000313" key="8">
    <source>
        <dbReference type="EMBL" id="ADU28187.1"/>
    </source>
</evidence>
<evidence type="ECO:0000256" key="1">
    <source>
        <dbReference type="ARBA" id="ARBA00004651"/>
    </source>
</evidence>